<feature type="non-terminal residue" evidence="2">
    <location>
        <position position="120"/>
    </location>
</feature>
<dbReference type="AlphaFoldDB" id="A0A315VQX5"/>
<dbReference type="PANTHER" id="PTHR28453:SF1">
    <property type="entry name" value="PROTEIN SNORC"/>
    <property type="match status" value="1"/>
</dbReference>
<dbReference type="PANTHER" id="PTHR28453">
    <property type="entry name" value="PROTEIN SNORC"/>
    <property type="match status" value="1"/>
</dbReference>
<keyword evidence="1" id="KW-0472">Membrane</keyword>
<sequence>MAELATSLGLQTQSQPQDRKLLTAQKTVLDPALSSRDHQDAMSGDPPVWITEVTTRSHFLDNPGQTYTFDFEDSTQPPILDEDEGVLGPGAITAIVVAVFLGASVLLALIVITIRKFTAS</sequence>
<dbReference type="Pfam" id="PF15756">
    <property type="entry name" value="DUF4690"/>
    <property type="match status" value="1"/>
</dbReference>
<accession>A0A315VQX5</accession>
<protein>
    <submittedName>
        <fullName evidence="2">Uncharacterized protein</fullName>
    </submittedName>
</protein>
<proteinExistence type="predicted"/>
<dbReference type="InterPro" id="IPR031500">
    <property type="entry name" value="SNORC"/>
</dbReference>
<reference evidence="2 3" key="1">
    <citation type="journal article" date="2018" name="G3 (Bethesda)">
        <title>A High-Quality Reference Genome for the Invasive Mosquitofish Gambusia affinis Using a Chicago Library.</title>
        <authorList>
            <person name="Hoffberg S.L."/>
            <person name="Troendle N.J."/>
            <person name="Glenn T.C."/>
            <person name="Mahmud O."/>
            <person name="Louha S."/>
            <person name="Chalopin D."/>
            <person name="Bennetzen J.L."/>
            <person name="Mauricio R."/>
        </authorList>
    </citation>
    <scope>NUCLEOTIDE SEQUENCE [LARGE SCALE GENOMIC DNA]</scope>
    <source>
        <strain evidence="2">NE01/NJP1002.9</strain>
        <tissue evidence="2">Muscle</tissue>
    </source>
</reference>
<keyword evidence="1" id="KW-1133">Transmembrane helix</keyword>
<comment type="caution">
    <text evidence="2">The sequence shown here is derived from an EMBL/GenBank/DDBJ whole genome shotgun (WGS) entry which is preliminary data.</text>
</comment>
<organism evidence="2 3">
    <name type="scientific">Gambusia affinis</name>
    <name type="common">Western mosquitofish</name>
    <name type="synonym">Heterandria affinis</name>
    <dbReference type="NCBI Taxonomy" id="33528"/>
    <lineage>
        <taxon>Eukaryota</taxon>
        <taxon>Metazoa</taxon>
        <taxon>Chordata</taxon>
        <taxon>Craniata</taxon>
        <taxon>Vertebrata</taxon>
        <taxon>Euteleostomi</taxon>
        <taxon>Actinopterygii</taxon>
        <taxon>Neopterygii</taxon>
        <taxon>Teleostei</taxon>
        <taxon>Neoteleostei</taxon>
        <taxon>Acanthomorphata</taxon>
        <taxon>Ovalentaria</taxon>
        <taxon>Atherinomorphae</taxon>
        <taxon>Cyprinodontiformes</taxon>
        <taxon>Poeciliidae</taxon>
        <taxon>Poeciliinae</taxon>
        <taxon>Gambusia</taxon>
    </lineage>
</organism>
<evidence type="ECO:0000313" key="2">
    <source>
        <dbReference type="EMBL" id="PWA25469.1"/>
    </source>
</evidence>
<name>A0A315VQX5_GAMAF</name>
<evidence type="ECO:0000256" key="1">
    <source>
        <dbReference type="SAM" id="Phobius"/>
    </source>
</evidence>
<keyword evidence="3" id="KW-1185">Reference proteome</keyword>
<dbReference type="GO" id="GO:0051216">
    <property type="term" value="P:cartilage development"/>
    <property type="evidence" value="ECO:0007669"/>
    <property type="project" value="InterPro"/>
</dbReference>
<evidence type="ECO:0000313" key="3">
    <source>
        <dbReference type="Proteomes" id="UP000250572"/>
    </source>
</evidence>
<feature type="transmembrane region" description="Helical" evidence="1">
    <location>
        <begin position="91"/>
        <end position="114"/>
    </location>
</feature>
<keyword evidence="1" id="KW-0812">Transmembrane</keyword>
<dbReference type="EMBL" id="NHOQ01001318">
    <property type="protein sequence ID" value="PWA25469.1"/>
    <property type="molecule type" value="Genomic_DNA"/>
</dbReference>
<gene>
    <name evidence="2" type="ORF">CCH79_00005316</name>
</gene>
<dbReference type="Proteomes" id="UP000250572">
    <property type="component" value="Unassembled WGS sequence"/>
</dbReference>